<organism evidence="3 4">
    <name type="scientific">Anaerovirgula multivorans</name>
    <dbReference type="NCBI Taxonomy" id="312168"/>
    <lineage>
        <taxon>Bacteria</taxon>
        <taxon>Bacillati</taxon>
        <taxon>Bacillota</taxon>
        <taxon>Clostridia</taxon>
        <taxon>Peptostreptococcales</taxon>
        <taxon>Natronincolaceae</taxon>
        <taxon>Anaerovirgula</taxon>
    </lineage>
</organism>
<name>A0A239DRI5_9FIRM</name>
<evidence type="ECO:0000313" key="3">
    <source>
        <dbReference type="EMBL" id="SNS34184.1"/>
    </source>
</evidence>
<dbReference type="RefSeq" id="WP_089282748.1">
    <property type="nucleotide sequence ID" value="NZ_FZOJ01000008.1"/>
</dbReference>
<dbReference type="OrthoDB" id="2082016at2"/>
<keyword evidence="1" id="KW-1133">Transmembrane helix</keyword>
<dbReference type="Proteomes" id="UP000198304">
    <property type="component" value="Unassembled WGS sequence"/>
</dbReference>
<sequence length="218" mass="25450">MYRRRNRFPFKILFFVMAFSFVLVGFFIGYYRMGPSHEEEIPFVNENENIDDRDEEMLSQEDLIPLEDENNTSVTSLQDSIGQETKIIYKTFYTECENTIEEVLTPISSMIGLNEEGFTEYLQRNNLLFSVESFSNDEVVLIQSKNAICPQHYNHYLITEKDGNIAIYHINNRGDKILIETTSIPVSILPQVDQLKLQKGILRKTKEEAYQLLEDYSS</sequence>
<reference evidence="3 4" key="1">
    <citation type="submission" date="2017-06" db="EMBL/GenBank/DDBJ databases">
        <authorList>
            <person name="Kim H.J."/>
            <person name="Triplett B.A."/>
        </authorList>
    </citation>
    <scope>NUCLEOTIDE SEQUENCE [LARGE SCALE GENOMIC DNA]</scope>
    <source>
        <strain evidence="3 4">SCA</strain>
    </source>
</reference>
<proteinExistence type="predicted"/>
<protein>
    <submittedName>
        <fullName evidence="3">BofC C-terminal domain-containing protein</fullName>
    </submittedName>
</protein>
<evidence type="ECO:0000256" key="1">
    <source>
        <dbReference type="SAM" id="Phobius"/>
    </source>
</evidence>
<feature type="domain" description="Bypass of forespore C C-terminal" evidence="2">
    <location>
        <begin position="148"/>
        <end position="217"/>
    </location>
</feature>
<dbReference type="InterPro" id="IPR015050">
    <property type="entry name" value="BofC_C"/>
</dbReference>
<dbReference type="AlphaFoldDB" id="A0A239DRI5"/>
<dbReference type="Pfam" id="PF08955">
    <property type="entry name" value="BofC_C"/>
    <property type="match status" value="1"/>
</dbReference>
<dbReference type="EMBL" id="FZOJ01000008">
    <property type="protein sequence ID" value="SNS34184.1"/>
    <property type="molecule type" value="Genomic_DNA"/>
</dbReference>
<evidence type="ECO:0000313" key="4">
    <source>
        <dbReference type="Proteomes" id="UP000198304"/>
    </source>
</evidence>
<keyword evidence="1" id="KW-0472">Membrane</keyword>
<evidence type="ECO:0000259" key="2">
    <source>
        <dbReference type="Pfam" id="PF08955"/>
    </source>
</evidence>
<gene>
    <name evidence="3" type="ORF">SAMN05446037_100869</name>
</gene>
<keyword evidence="1" id="KW-0812">Transmembrane</keyword>
<keyword evidence="4" id="KW-1185">Reference proteome</keyword>
<feature type="transmembrane region" description="Helical" evidence="1">
    <location>
        <begin position="12"/>
        <end position="31"/>
    </location>
</feature>
<accession>A0A239DRI5</accession>